<dbReference type="Proteomes" id="UP000507245">
    <property type="component" value="Unassembled WGS sequence"/>
</dbReference>
<gene>
    <name evidence="1" type="ORF">CURHAP_LOCUS45079</name>
    <name evidence="2" type="ORF">ORAREDHAP_LOCUS44421</name>
</gene>
<evidence type="ECO:0000313" key="1">
    <source>
        <dbReference type="EMBL" id="CAB4287197.1"/>
    </source>
</evidence>
<dbReference type="EMBL" id="CAEKDK010000007">
    <property type="protein sequence ID" value="CAB4287197.1"/>
    <property type="molecule type" value="Genomic_DNA"/>
</dbReference>
<keyword evidence="4" id="KW-1185">Reference proteome</keyword>
<protein>
    <recommendedName>
        <fullName evidence="5">Late embryogenesis abundant protein LEA-2 subgroup domain-containing protein</fullName>
    </recommendedName>
</protein>
<evidence type="ECO:0008006" key="5">
    <source>
        <dbReference type="Google" id="ProtNLM"/>
    </source>
</evidence>
<dbReference type="AlphaFoldDB" id="A0A6J5VHR4"/>
<proteinExistence type="predicted"/>
<reference evidence="1 3" key="2">
    <citation type="submission" date="2020-05" db="EMBL/GenBank/DDBJ databases">
        <authorList>
            <person name="Campoy J."/>
            <person name="Schneeberger K."/>
            <person name="Spophaly S."/>
        </authorList>
    </citation>
    <scope>NUCLEOTIDE SEQUENCE [LARGE SCALE GENOMIC DNA]</scope>
    <source>
        <strain evidence="1">PruArmRojPasFocal</strain>
    </source>
</reference>
<evidence type="ECO:0000313" key="2">
    <source>
        <dbReference type="EMBL" id="CAB4317579.1"/>
    </source>
</evidence>
<accession>A0A6J5VHR4</accession>
<evidence type="ECO:0000313" key="4">
    <source>
        <dbReference type="Proteomes" id="UP000507245"/>
    </source>
</evidence>
<sequence>MGSGNNLEYNLAANMSVENPNKYSDYRYEKFVAVPSYGDEDLNEVSLSSFEVAKKNTSALTPLVFKGQKSVSLKGDAASNLKSGSVFEIILKIKVKVMSRAGKVEIYNEYKEECKLKVPLLDSKGKASEKFESTDCKKVRFSLQKAYEWMAVI</sequence>
<evidence type="ECO:0000313" key="3">
    <source>
        <dbReference type="Proteomes" id="UP000507222"/>
    </source>
</evidence>
<reference evidence="4" key="1">
    <citation type="journal article" date="2020" name="Genome Biol.">
        <title>Gamete binning: chromosome-level and haplotype-resolved genome assembly enabled by high-throughput single-cell sequencing of gamete genomes.</title>
        <authorList>
            <person name="Campoy J.A."/>
            <person name="Sun H."/>
            <person name="Goel M."/>
            <person name="Jiao W.-B."/>
            <person name="Folz-Donahue K."/>
            <person name="Wang N."/>
            <person name="Rubio M."/>
            <person name="Liu C."/>
            <person name="Kukat C."/>
            <person name="Ruiz D."/>
            <person name="Huettel B."/>
            <person name="Schneeberger K."/>
        </authorList>
    </citation>
    <scope>NUCLEOTIDE SEQUENCE [LARGE SCALE GENOMIC DNA]</scope>
    <source>
        <strain evidence="4">cv. Rojo Pasion</strain>
    </source>
</reference>
<dbReference type="EMBL" id="CAEKKB010000007">
    <property type="protein sequence ID" value="CAB4317579.1"/>
    <property type="molecule type" value="Genomic_DNA"/>
</dbReference>
<name>A0A6J5VHR4_PRUAR</name>
<dbReference type="OrthoDB" id="1154107at2759"/>
<dbReference type="Proteomes" id="UP000507222">
    <property type="component" value="Unassembled WGS sequence"/>
</dbReference>
<organism evidence="1 3">
    <name type="scientific">Prunus armeniaca</name>
    <name type="common">Apricot</name>
    <name type="synonym">Armeniaca vulgaris</name>
    <dbReference type="NCBI Taxonomy" id="36596"/>
    <lineage>
        <taxon>Eukaryota</taxon>
        <taxon>Viridiplantae</taxon>
        <taxon>Streptophyta</taxon>
        <taxon>Embryophyta</taxon>
        <taxon>Tracheophyta</taxon>
        <taxon>Spermatophyta</taxon>
        <taxon>Magnoliopsida</taxon>
        <taxon>eudicotyledons</taxon>
        <taxon>Gunneridae</taxon>
        <taxon>Pentapetalae</taxon>
        <taxon>rosids</taxon>
        <taxon>fabids</taxon>
        <taxon>Rosales</taxon>
        <taxon>Rosaceae</taxon>
        <taxon>Amygdaloideae</taxon>
        <taxon>Amygdaleae</taxon>
        <taxon>Prunus</taxon>
    </lineage>
</organism>